<name>A0A918Z6I0_9ACTN</name>
<comment type="caution">
    <text evidence="2">The sequence shown here is derived from an EMBL/GenBank/DDBJ whole genome shotgun (WGS) entry which is preliminary data.</text>
</comment>
<dbReference type="AlphaFoldDB" id="A0A918Z6I0"/>
<accession>A0A918Z6I0</accession>
<feature type="signal peptide" evidence="1">
    <location>
        <begin position="1"/>
        <end position="20"/>
    </location>
</feature>
<reference evidence="2" key="1">
    <citation type="journal article" date="2014" name="Int. J. Syst. Evol. Microbiol.">
        <title>Complete genome sequence of Corynebacterium casei LMG S-19264T (=DSM 44701T), isolated from a smear-ripened cheese.</title>
        <authorList>
            <consortium name="US DOE Joint Genome Institute (JGI-PGF)"/>
            <person name="Walter F."/>
            <person name="Albersmeier A."/>
            <person name="Kalinowski J."/>
            <person name="Ruckert C."/>
        </authorList>
    </citation>
    <scope>NUCLEOTIDE SEQUENCE</scope>
    <source>
        <strain evidence="2">CGMCC 4.7403</strain>
    </source>
</reference>
<evidence type="ECO:0008006" key="4">
    <source>
        <dbReference type="Google" id="ProtNLM"/>
    </source>
</evidence>
<protein>
    <recommendedName>
        <fullName evidence="4">Calcium-binding protein</fullName>
    </recommendedName>
</protein>
<dbReference type="Proteomes" id="UP000603227">
    <property type="component" value="Unassembled WGS sequence"/>
</dbReference>
<proteinExistence type="predicted"/>
<feature type="chain" id="PRO_5038933137" description="Calcium-binding protein" evidence="1">
    <location>
        <begin position="21"/>
        <end position="306"/>
    </location>
</feature>
<keyword evidence="1" id="KW-0732">Signal</keyword>
<evidence type="ECO:0000313" key="2">
    <source>
        <dbReference type="EMBL" id="GHE38052.1"/>
    </source>
</evidence>
<evidence type="ECO:0000313" key="3">
    <source>
        <dbReference type="Proteomes" id="UP000603227"/>
    </source>
</evidence>
<dbReference type="RefSeq" id="WP_189785266.1">
    <property type="nucleotide sequence ID" value="NZ_BNAT01000022.1"/>
</dbReference>
<keyword evidence="3" id="KW-1185">Reference proteome</keyword>
<organism evidence="2 3">
    <name type="scientific">Streptomyces capitiformicae</name>
    <dbReference type="NCBI Taxonomy" id="2014920"/>
    <lineage>
        <taxon>Bacteria</taxon>
        <taxon>Bacillati</taxon>
        <taxon>Actinomycetota</taxon>
        <taxon>Actinomycetes</taxon>
        <taxon>Kitasatosporales</taxon>
        <taxon>Streptomycetaceae</taxon>
        <taxon>Streptomyces</taxon>
    </lineage>
</organism>
<sequence>MRIRATVAAVSGALALSALAVPAASADAANGFGTPPAWAAVSAGAAPSTFGAATGVDATMAGPDVTFSKMKVNGGKPIVVGATKHRTVQVTYTLTHAADLDITSEDFANGPFLYLKSMPGSVQDDFEQPVLFGDEAASCKATSPTTASCKALVDIRPGEGQLANSYARSWKAGGLAIQRDPNTGQVGDTWQGDLGTTRLQREAKLTGANAAPEPVKKGKTITVTSKLTRANWETNKFPGYGGQPVKLQFKKKGTSVFKDVKTVKTSSTGAVKTTVKATADGSYRFVFAGSWGTSTATSAADAIDVK</sequence>
<dbReference type="EMBL" id="BNAT01000022">
    <property type="protein sequence ID" value="GHE38052.1"/>
    <property type="molecule type" value="Genomic_DNA"/>
</dbReference>
<reference evidence="2" key="2">
    <citation type="submission" date="2020-09" db="EMBL/GenBank/DDBJ databases">
        <authorList>
            <person name="Sun Q."/>
            <person name="Zhou Y."/>
        </authorList>
    </citation>
    <scope>NUCLEOTIDE SEQUENCE</scope>
    <source>
        <strain evidence="2">CGMCC 4.7403</strain>
    </source>
</reference>
<evidence type="ECO:0000256" key="1">
    <source>
        <dbReference type="SAM" id="SignalP"/>
    </source>
</evidence>
<gene>
    <name evidence="2" type="ORF">GCM10017771_56490</name>
</gene>